<evidence type="ECO:0000313" key="7">
    <source>
        <dbReference type="Proteomes" id="UP000748756"/>
    </source>
</evidence>
<keyword evidence="7" id="KW-1185">Reference proteome</keyword>
<dbReference type="Pfam" id="PF24513">
    <property type="entry name" value="DUF7593"/>
    <property type="match status" value="1"/>
</dbReference>
<evidence type="ECO:0000256" key="1">
    <source>
        <dbReference type="ARBA" id="ARBA00022737"/>
    </source>
</evidence>
<feature type="compositionally biased region" description="Low complexity" evidence="4">
    <location>
        <begin position="200"/>
        <end position="213"/>
    </location>
</feature>
<feature type="compositionally biased region" description="Polar residues" evidence="4">
    <location>
        <begin position="643"/>
        <end position="667"/>
    </location>
</feature>
<feature type="region of interest" description="Disordered" evidence="4">
    <location>
        <begin position="638"/>
        <end position="705"/>
    </location>
</feature>
<feature type="repeat" description="ANK" evidence="3">
    <location>
        <begin position="571"/>
        <end position="603"/>
    </location>
</feature>
<feature type="compositionally biased region" description="Basic residues" evidence="4">
    <location>
        <begin position="302"/>
        <end position="312"/>
    </location>
</feature>
<dbReference type="Pfam" id="PF12796">
    <property type="entry name" value="Ank_2"/>
    <property type="match status" value="3"/>
</dbReference>
<feature type="region of interest" description="Disordered" evidence="4">
    <location>
        <begin position="44"/>
        <end position="179"/>
    </location>
</feature>
<feature type="region of interest" description="Disordered" evidence="4">
    <location>
        <begin position="717"/>
        <end position="851"/>
    </location>
</feature>
<feature type="repeat" description="ANK" evidence="3">
    <location>
        <begin position="915"/>
        <end position="947"/>
    </location>
</feature>
<feature type="compositionally biased region" description="Polar residues" evidence="4">
    <location>
        <begin position="281"/>
        <end position="292"/>
    </location>
</feature>
<reference evidence="6" key="1">
    <citation type="journal article" date="2020" name="Fungal Divers.">
        <title>Resolving the Mortierellaceae phylogeny through synthesis of multi-gene phylogenetics and phylogenomics.</title>
        <authorList>
            <person name="Vandepol N."/>
            <person name="Liber J."/>
            <person name="Desiro A."/>
            <person name="Na H."/>
            <person name="Kennedy M."/>
            <person name="Barry K."/>
            <person name="Grigoriev I.V."/>
            <person name="Miller A.N."/>
            <person name="O'Donnell K."/>
            <person name="Stajich J.E."/>
            <person name="Bonito G."/>
        </authorList>
    </citation>
    <scope>NUCLEOTIDE SEQUENCE</scope>
    <source>
        <strain evidence="6">NRRL 6426</strain>
    </source>
</reference>
<feature type="compositionally biased region" description="Acidic residues" evidence="4">
    <location>
        <begin position="220"/>
        <end position="235"/>
    </location>
</feature>
<feature type="compositionally biased region" description="Polar residues" evidence="4">
    <location>
        <begin position="1172"/>
        <end position="1189"/>
    </location>
</feature>
<dbReference type="PANTHER" id="PTHR24171">
    <property type="entry name" value="ANKYRIN REPEAT DOMAIN-CONTAINING PROTEIN 39-RELATED"/>
    <property type="match status" value="1"/>
</dbReference>
<feature type="compositionally biased region" description="Basic and acidic residues" evidence="4">
    <location>
        <begin position="1005"/>
        <end position="1014"/>
    </location>
</feature>
<keyword evidence="2 3" id="KW-0040">ANK repeat</keyword>
<dbReference type="SUPFAM" id="SSF48403">
    <property type="entry name" value="Ankyrin repeat"/>
    <property type="match status" value="2"/>
</dbReference>
<dbReference type="EMBL" id="JAAAUQ010000272">
    <property type="protein sequence ID" value="KAF9152050.1"/>
    <property type="molecule type" value="Genomic_DNA"/>
</dbReference>
<keyword evidence="1" id="KW-0677">Repeat</keyword>
<evidence type="ECO:0000256" key="2">
    <source>
        <dbReference type="ARBA" id="ARBA00023043"/>
    </source>
</evidence>
<feature type="compositionally biased region" description="Low complexity" evidence="4">
    <location>
        <begin position="56"/>
        <end position="66"/>
    </location>
</feature>
<feature type="compositionally biased region" description="Basic and acidic residues" evidence="4">
    <location>
        <begin position="974"/>
        <end position="983"/>
    </location>
</feature>
<feature type="compositionally biased region" description="Low complexity" evidence="4">
    <location>
        <begin position="1058"/>
        <end position="1072"/>
    </location>
</feature>
<dbReference type="Proteomes" id="UP000748756">
    <property type="component" value="Unassembled WGS sequence"/>
</dbReference>
<feature type="compositionally biased region" description="Basic residues" evidence="4">
    <location>
        <begin position="266"/>
        <end position="277"/>
    </location>
</feature>
<sequence length="1728" mass="185777">MENGPFSSLSSSTGIQQNSHHYLPLLMTNGKSMSGSVFSLIGSGSDPVVTSRETAHGANGTNGTNGVRKDPRLISSLPSPSTTSSASADSKAANPTATITTPSEQGGRRPTPSPQDTTMASPKYNIPTDDISAKPGSDPTTVPALKPVSSVSSPTSKVQSSTKSDSSNSKPWSVTGAAGAASISAQADLIDGALSDFEGSDLSDLSSASSASGSDRDSEGGQDDEDDSSLDEAASDDSKMDENRGDSGSDDTSNSDDSDSQPMLASKKRPAAKKSIRPRIQSDSSDGEQNPGVSKRGPGRPPKAKQSIKSRSLRPPTTPTSLTFTSNTQAKKNGGASTEESTATESGSQANESQARKKTKQPDLAHIDKRDRSGRTQLFKYTAMGDLEACRSLIEAGAQVNDRDYAEWTPLHEACVTGHDKVAELLIQHGADVNARGGHADTPLHDAAQNGHVDVVKLLLSHGANVLAKNAKGIIPIDVSDDKEVIDLLQRRQALVNMLTGKNQAGQTMLHRACSSGSYNNVTDLLNQGADINAQDNAQWTPLHEAALAGHTEVVELLLSRGAQPNAKGHGNDTALHDASQNEHEDVVRLLLEYGADPDFKNSKGEKPCDVCEHDGILELLKSGARNTKKAVARAVDSPLYGSPSSSFALQSSKSGPNGFHSQSSIKGQDKSKRHKEGSADVNMSDDGRSASEERPTQMSRDERKMQQLLSTIRMQEQMEERKKAKKRRPKQVSEDEGDDDEDSKLSRSRSKDTTPTPSSTWKHSRTNSSSNTNNNNTPSNSSNNQHAKSSQSRPLTKAGKNGSRARSTRSEDRNDSDSGPDVSIHSKRSFQRSTGDRFRIDHRYKDSSGRTQLHQWAEAGDIEMVGNLLEGGAERDPKDHDGSTPLHLAAKAGNTEVLVLLLAYGSNVNAQDQEKTTALHEAVRYHHLEAVRLLLQNNAIVTLRDSMKRNCLDLSSSKDSEIRTLLKTSLDQAEAKAKERSNKRLSQSIETRGSPKHKERKTHRGSESDEPAKAKKRSSDRREGDEKKQHARNGSSVGHQKSNSMTAISVSHPKKLSSSSTTPTTTAPTSAVPWKTSSDMEGVETTAPLKKRQPSSQRPISLGPSSTLQPTEEEPEVRMSSGSSKKRRETDRHGDRYGGKIKIKKEREDDAQIFRAPGLSTKPDELRRVASTPSFSKDSINGKQSRYGSTKPPTSLSSSRPSSIFGMPLGSSIASISPPLTETSTSPPPPTSSTSISSQDSELQRSRKRSSQTFSSQSGYLKFQDDLKQATATKPQHQHQRQRSSASVSVPTSGSRPTGAAETFPLASSAAAVAAAISADVDVSRKKAKTSIADSITEPVSSKHPATAPVSSTTPANGTTEPIVPDIAMTQAAAPPLPPSANALTSTSPVSNSSTKEQASSVAEEPIKYSKVEEADNVVVKAESPPPVPRSAHDAQRYLPLYTVQLSNETDQVDPTASSATGPGLKSADSSQQQQHFCVVDRQVQLLLGLTGPGSLYSRYSHLHRRLVTPREKDRLWSPLSSMVSDRCAAAVKLNYEVLPVECQFSSWSTATTAMSRLKEHEKQKFLGCDLYFIRLDEVTELIRRDFPQLEDSMMTITLDIGYDEEFDMETDADQDLDLNKVKKEDETLKTVKEEVVEESVHLTTTSASSSSSLLTTTSLTSLATSVSSSSLSQQASQVEMISAANANATSVSSGASGFIHKLRRVPAKIATKAMFKELQQQYHRHS</sequence>
<feature type="compositionally biased region" description="Polar residues" evidence="4">
    <location>
        <begin position="786"/>
        <end position="795"/>
    </location>
</feature>
<evidence type="ECO:0000256" key="4">
    <source>
        <dbReference type="SAM" id="MobiDB-lite"/>
    </source>
</evidence>
<dbReference type="SMART" id="SM00248">
    <property type="entry name" value="ANK"/>
    <property type="match status" value="9"/>
</dbReference>
<feature type="repeat" description="ANK" evidence="3">
    <location>
        <begin position="373"/>
        <end position="405"/>
    </location>
</feature>
<feature type="compositionally biased region" description="Low complexity" evidence="4">
    <location>
        <begin position="1284"/>
        <end position="1296"/>
    </location>
</feature>
<evidence type="ECO:0000256" key="3">
    <source>
        <dbReference type="PROSITE-ProRule" id="PRU00023"/>
    </source>
</evidence>
<protein>
    <recommendedName>
        <fullName evidence="5">DUF7593 domain-containing protein</fullName>
    </recommendedName>
</protein>
<feature type="compositionally biased region" description="Basic and acidic residues" evidence="4">
    <location>
        <begin position="1129"/>
        <end position="1139"/>
    </location>
</feature>
<feature type="compositionally biased region" description="Low complexity" evidence="4">
    <location>
        <begin position="146"/>
        <end position="179"/>
    </location>
</feature>
<feature type="compositionally biased region" description="Low complexity" evidence="4">
    <location>
        <begin position="75"/>
        <end position="93"/>
    </location>
</feature>
<feature type="compositionally biased region" description="Basic and acidic residues" evidence="4">
    <location>
        <begin position="686"/>
        <end position="705"/>
    </location>
</feature>
<dbReference type="PROSITE" id="PS50297">
    <property type="entry name" value="ANK_REP_REGION"/>
    <property type="match status" value="8"/>
</dbReference>
<dbReference type="Gene3D" id="1.25.40.20">
    <property type="entry name" value="Ankyrin repeat-containing domain"/>
    <property type="match status" value="5"/>
</dbReference>
<feature type="domain" description="DUF7593" evidence="5">
    <location>
        <begin position="1423"/>
        <end position="1586"/>
    </location>
</feature>
<dbReference type="InterPro" id="IPR002110">
    <property type="entry name" value="Ankyrin_rpt"/>
</dbReference>
<feature type="region of interest" description="Disordered" evidence="4">
    <location>
        <begin position="1316"/>
        <end position="1407"/>
    </location>
</feature>
<feature type="region of interest" description="Disordered" evidence="4">
    <location>
        <begin position="564"/>
        <end position="583"/>
    </location>
</feature>
<feature type="compositionally biased region" description="Polar residues" evidence="4">
    <location>
        <begin position="1095"/>
        <end position="1111"/>
    </location>
</feature>
<dbReference type="PANTHER" id="PTHR24171:SF8">
    <property type="entry name" value="BRCA1-ASSOCIATED RING DOMAIN PROTEIN 1"/>
    <property type="match status" value="1"/>
</dbReference>
<feature type="repeat" description="ANK" evidence="3">
    <location>
        <begin position="439"/>
        <end position="471"/>
    </location>
</feature>
<dbReference type="GO" id="GO:0004842">
    <property type="term" value="F:ubiquitin-protein transferase activity"/>
    <property type="evidence" value="ECO:0007669"/>
    <property type="project" value="TreeGrafter"/>
</dbReference>
<feature type="compositionally biased region" description="Polar residues" evidence="4">
    <location>
        <begin position="95"/>
        <end position="104"/>
    </location>
</feature>
<feature type="compositionally biased region" description="Polar residues" evidence="4">
    <location>
        <begin position="1033"/>
        <end position="1050"/>
    </location>
</feature>
<feature type="repeat" description="ANK" evidence="3">
    <location>
        <begin position="849"/>
        <end position="881"/>
    </location>
</feature>
<feature type="compositionally biased region" description="Low complexity" evidence="4">
    <location>
        <begin position="767"/>
        <end position="785"/>
    </location>
</feature>
<dbReference type="PROSITE" id="PS50088">
    <property type="entry name" value="ANK_REPEAT"/>
    <property type="match status" value="9"/>
</dbReference>
<organism evidence="6 7">
    <name type="scientific">Linnemannia schmuckeri</name>
    <dbReference type="NCBI Taxonomy" id="64567"/>
    <lineage>
        <taxon>Eukaryota</taxon>
        <taxon>Fungi</taxon>
        <taxon>Fungi incertae sedis</taxon>
        <taxon>Mucoromycota</taxon>
        <taxon>Mortierellomycotina</taxon>
        <taxon>Mortierellomycetes</taxon>
        <taxon>Mortierellales</taxon>
        <taxon>Mortierellaceae</taxon>
        <taxon>Linnemannia</taxon>
    </lineage>
</organism>
<feature type="compositionally biased region" description="Polar residues" evidence="4">
    <location>
        <begin position="1386"/>
        <end position="1402"/>
    </location>
</feature>
<evidence type="ECO:0000313" key="6">
    <source>
        <dbReference type="EMBL" id="KAF9152050.1"/>
    </source>
</evidence>
<feature type="compositionally biased region" description="Polar residues" evidence="4">
    <location>
        <begin position="1447"/>
        <end position="1462"/>
    </location>
</feature>
<dbReference type="InterPro" id="IPR056015">
    <property type="entry name" value="DUF7593"/>
</dbReference>
<feature type="compositionally biased region" description="Basic and acidic residues" evidence="4">
    <location>
        <begin position="744"/>
        <end position="753"/>
    </location>
</feature>
<gene>
    <name evidence="6" type="ORF">BG015_005857</name>
</gene>
<feature type="compositionally biased region" description="Basic and acidic residues" evidence="4">
    <location>
        <begin position="835"/>
        <end position="849"/>
    </location>
</feature>
<proteinExistence type="predicted"/>
<comment type="caution">
    <text evidence="6">The sequence shown here is derived from an EMBL/GenBank/DDBJ whole genome shotgun (WGS) entry which is preliminary data.</text>
</comment>
<feature type="region of interest" description="Disordered" evidence="4">
    <location>
        <begin position="1447"/>
        <end position="1470"/>
    </location>
</feature>
<feature type="repeat" description="ANK" evidence="3">
    <location>
        <begin position="406"/>
        <end position="438"/>
    </location>
</feature>
<feature type="repeat" description="ANK" evidence="3">
    <location>
        <begin position="538"/>
        <end position="570"/>
    </location>
</feature>
<feature type="compositionally biased region" description="Basic residues" evidence="4">
    <location>
        <begin position="995"/>
        <end position="1004"/>
    </location>
</feature>
<feature type="repeat" description="ANK" evidence="3">
    <location>
        <begin position="882"/>
        <end position="914"/>
    </location>
</feature>
<accession>A0A9P5VC78</accession>
<dbReference type="GO" id="GO:0085020">
    <property type="term" value="P:protein K6-linked ubiquitination"/>
    <property type="evidence" value="ECO:0007669"/>
    <property type="project" value="TreeGrafter"/>
</dbReference>
<name>A0A9P5VC78_9FUNG</name>
<feature type="compositionally biased region" description="Polar residues" evidence="4">
    <location>
        <begin position="1350"/>
        <end position="1361"/>
    </location>
</feature>
<dbReference type="OrthoDB" id="366390at2759"/>
<feature type="region of interest" description="Disordered" evidence="4">
    <location>
        <begin position="196"/>
        <end position="364"/>
    </location>
</feature>
<feature type="compositionally biased region" description="Low complexity" evidence="4">
    <location>
        <begin position="1216"/>
        <end position="1226"/>
    </location>
</feature>
<feature type="repeat" description="ANK" evidence="3">
    <location>
        <begin position="505"/>
        <end position="537"/>
    </location>
</feature>
<evidence type="ECO:0000259" key="5">
    <source>
        <dbReference type="Pfam" id="PF24513"/>
    </source>
</evidence>
<feature type="compositionally biased region" description="Low complexity" evidence="4">
    <location>
        <begin position="1190"/>
        <end position="1204"/>
    </location>
</feature>
<dbReference type="PRINTS" id="PR01415">
    <property type="entry name" value="ANKYRIN"/>
</dbReference>
<feature type="compositionally biased region" description="Low complexity" evidence="4">
    <location>
        <begin position="313"/>
        <end position="350"/>
    </location>
</feature>
<dbReference type="InterPro" id="IPR036770">
    <property type="entry name" value="Ankyrin_rpt-contain_sf"/>
</dbReference>
<feature type="region of interest" description="Disordered" evidence="4">
    <location>
        <begin position="974"/>
        <end position="1302"/>
    </location>
</feature>
<feature type="compositionally biased region" description="Basic and acidic residues" evidence="4">
    <location>
        <begin position="236"/>
        <end position="247"/>
    </location>
</feature>